<dbReference type="EMBL" id="CAJNOK010043782">
    <property type="protein sequence ID" value="CAF1571041.1"/>
    <property type="molecule type" value="Genomic_DNA"/>
</dbReference>
<feature type="compositionally biased region" description="Low complexity" evidence="1">
    <location>
        <begin position="29"/>
        <end position="41"/>
    </location>
</feature>
<gene>
    <name evidence="2" type="ORF">OVA965_LOCUS40363</name>
    <name evidence="3" type="ORF">TMI583_LOCUS41790</name>
</gene>
<evidence type="ECO:0000256" key="1">
    <source>
        <dbReference type="SAM" id="MobiDB-lite"/>
    </source>
</evidence>
<dbReference type="Proteomes" id="UP000677228">
    <property type="component" value="Unassembled WGS sequence"/>
</dbReference>
<name>A0A8S2FYT5_9BILA</name>
<feature type="non-terminal residue" evidence="2">
    <location>
        <position position="1"/>
    </location>
</feature>
<dbReference type="AlphaFoldDB" id="A0A8S2FYT5"/>
<accession>A0A8S2FYT5</accession>
<evidence type="ECO:0000313" key="4">
    <source>
        <dbReference type="Proteomes" id="UP000677228"/>
    </source>
</evidence>
<feature type="compositionally biased region" description="Polar residues" evidence="1">
    <location>
        <begin position="47"/>
        <end position="59"/>
    </location>
</feature>
<sequence length="65" mass="6962">TNVQPSLSPTSPVQSQPLDQIIRNRIVAPSPSTSSKSTIPPRKNNSKRSAPPSSIPTRSSKGRKL</sequence>
<organism evidence="2 4">
    <name type="scientific">Didymodactylos carnosus</name>
    <dbReference type="NCBI Taxonomy" id="1234261"/>
    <lineage>
        <taxon>Eukaryota</taxon>
        <taxon>Metazoa</taxon>
        <taxon>Spiralia</taxon>
        <taxon>Gnathifera</taxon>
        <taxon>Rotifera</taxon>
        <taxon>Eurotatoria</taxon>
        <taxon>Bdelloidea</taxon>
        <taxon>Philodinida</taxon>
        <taxon>Philodinidae</taxon>
        <taxon>Didymodactylos</taxon>
    </lineage>
</organism>
<feature type="region of interest" description="Disordered" evidence="1">
    <location>
        <begin position="25"/>
        <end position="65"/>
    </location>
</feature>
<proteinExistence type="predicted"/>
<dbReference type="EMBL" id="CAJOBA010066597">
    <property type="protein sequence ID" value="CAF4365737.1"/>
    <property type="molecule type" value="Genomic_DNA"/>
</dbReference>
<comment type="caution">
    <text evidence="2">The sequence shown here is derived from an EMBL/GenBank/DDBJ whole genome shotgun (WGS) entry which is preliminary data.</text>
</comment>
<evidence type="ECO:0000313" key="2">
    <source>
        <dbReference type="EMBL" id="CAF1571041.1"/>
    </source>
</evidence>
<evidence type="ECO:0000313" key="3">
    <source>
        <dbReference type="EMBL" id="CAF4365737.1"/>
    </source>
</evidence>
<protein>
    <submittedName>
        <fullName evidence="2">Uncharacterized protein</fullName>
    </submittedName>
</protein>
<dbReference type="Proteomes" id="UP000682733">
    <property type="component" value="Unassembled WGS sequence"/>
</dbReference>
<reference evidence="2" key="1">
    <citation type="submission" date="2021-02" db="EMBL/GenBank/DDBJ databases">
        <authorList>
            <person name="Nowell W R."/>
        </authorList>
    </citation>
    <scope>NUCLEOTIDE SEQUENCE</scope>
</reference>